<feature type="compositionally biased region" description="Basic and acidic residues" evidence="1">
    <location>
        <begin position="21"/>
        <end position="31"/>
    </location>
</feature>
<accession>A0A1Q9C968</accession>
<sequence>MIFDSCFREGDGLAEGLSKGNAEELGKRSESVEGSAPKRNALESTVDMQTGEELTQKRRPCKSMSPDHERSYLGAVDEKCRKGQACKLASKLDVWDSDVPGTKSQHSLLCWLQQAELRGSRF</sequence>
<dbReference type="Proteomes" id="UP000186817">
    <property type="component" value="Unassembled WGS sequence"/>
</dbReference>
<keyword evidence="3" id="KW-1185">Reference proteome</keyword>
<proteinExistence type="predicted"/>
<protein>
    <submittedName>
        <fullName evidence="2">Uncharacterized protein</fullName>
    </submittedName>
</protein>
<comment type="caution">
    <text evidence="2">The sequence shown here is derived from an EMBL/GenBank/DDBJ whole genome shotgun (WGS) entry which is preliminary data.</text>
</comment>
<evidence type="ECO:0000313" key="2">
    <source>
        <dbReference type="EMBL" id="OLP79464.1"/>
    </source>
</evidence>
<evidence type="ECO:0000313" key="3">
    <source>
        <dbReference type="Proteomes" id="UP000186817"/>
    </source>
</evidence>
<dbReference type="EMBL" id="LSRX01001482">
    <property type="protein sequence ID" value="OLP79464.1"/>
    <property type="molecule type" value="Genomic_DNA"/>
</dbReference>
<gene>
    <name evidence="2" type="ORF">AK812_SmicGene40245</name>
</gene>
<feature type="region of interest" description="Disordered" evidence="1">
    <location>
        <begin position="17"/>
        <end position="68"/>
    </location>
</feature>
<dbReference type="AlphaFoldDB" id="A0A1Q9C968"/>
<organism evidence="2 3">
    <name type="scientific">Symbiodinium microadriaticum</name>
    <name type="common">Dinoflagellate</name>
    <name type="synonym">Zooxanthella microadriatica</name>
    <dbReference type="NCBI Taxonomy" id="2951"/>
    <lineage>
        <taxon>Eukaryota</taxon>
        <taxon>Sar</taxon>
        <taxon>Alveolata</taxon>
        <taxon>Dinophyceae</taxon>
        <taxon>Suessiales</taxon>
        <taxon>Symbiodiniaceae</taxon>
        <taxon>Symbiodinium</taxon>
    </lineage>
</organism>
<name>A0A1Q9C968_SYMMI</name>
<reference evidence="2 3" key="1">
    <citation type="submission" date="2016-02" db="EMBL/GenBank/DDBJ databases">
        <title>Genome analysis of coral dinoflagellate symbionts highlights evolutionary adaptations to a symbiotic lifestyle.</title>
        <authorList>
            <person name="Aranda M."/>
            <person name="Li Y."/>
            <person name="Liew Y.J."/>
            <person name="Baumgarten S."/>
            <person name="Simakov O."/>
            <person name="Wilson M."/>
            <person name="Piel J."/>
            <person name="Ashoor H."/>
            <person name="Bougouffa S."/>
            <person name="Bajic V.B."/>
            <person name="Ryu T."/>
            <person name="Ravasi T."/>
            <person name="Bayer T."/>
            <person name="Micklem G."/>
            <person name="Kim H."/>
            <person name="Bhak J."/>
            <person name="Lajeunesse T.C."/>
            <person name="Voolstra C.R."/>
        </authorList>
    </citation>
    <scope>NUCLEOTIDE SEQUENCE [LARGE SCALE GENOMIC DNA]</scope>
    <source>
        <strain evidence="2 3">CCMP2467</strain>
    </source>
</reference>
<evidence type="ECO:0000256" key="1">
    <source>
        <dbReference type="SAM" id="MobiDB-lite"/>
    </source>
</evidence>